<dbReference type="CDD" id="cd01990">
    <property type="entry name" value="LarE-like"/>
    <property type="match status" value="1"/>
</dbReference>
<dbReference type="Proteomes" id="UP000291831">
    <property type="component" value="Unassembled WGS sequence"/>
</dbReference>
<dbReference type="GO" id="GO:0016783">
    <property type="term" value="F:sulfurtransferase activity"/>
    <property type="evidence" value="ECO:0007669"/>
    <property type="project" value="InterPro"/>
</dbReference>
<dbReference type="EMBL" id="RPGO01000002">
    <property type="protein sequence ID" value="RZB33164.1"/>
    <property type="molecule type" value="Genomic_DNA"/>
</dbReference>
<dbReference type="GO" id="GO:0016829">
    <property type="term" value="F:lyase activity"/>
    <property type="evidence" value="ECO:0007669"/>
    <property type="project" value="UniProtKB-KW"/>
</dbReference>
<dbReference type="PIRSF" id="PIRSF006661">
    <property type="entry name" value="PP-lp_UCP006661"/>
    <property type="match status" value="1"/>
</dbReference>
<dbReference type="SUPFAM" id="SSF52402">
    <property type="entry name" value="Adenine nucleotide alpha hydrolases-like"/>
    <property type="match status" value="1"/>
</dbReference>
<keyword evidence="2" id="KW-0808">Transferase</keyword>
<dbReference type="Gene3D" id="3.40.50.620">
    <property type="entry name" value="HUPs"/>
    <property type="match status" value="1"/>
</dbReference>
<accession>A0A8B3SB48</accession>
<dbReference type="Pfam" id="PF00733">
    <property type="entry name" value="Asn_synthase"/>
    <property type="match status" value="1"/>
</dbReference>
<dbReference type="GO" id="GO:0004066">
    <property type="term" value="F:asparagine synthase (glutamine-hydrolyzing) activity"/>
    <property type="evidence" value="ECO:0007669"/>
    <property type="project" value="InterPro"/>
</dbReference>
<dbReference type="AlphaFoldDB" id="A0A8B3SB48"/>
<evidence type="ECO:0000259" key="1">
    <source>
        <dbReference type="Pfam" id="PF00733"/>
    </source>
</evidence>
<dbReference type="PANTHER" id="PTHR43169:SF2">
    <property type="entry name" value="NAD_GMP SYNTHASE DOMAIN-CONTAINING PROTEIN"/>
    <property type="match status" value="1"/>
</dbReference>
<evidence type="ECO:0000313" key="3">
    <source>
        <dbReference type="Proteomes" id="UP000291831"/>
    </source>
</evidence>
<sequence>MMEKAENIKKILKKNGCAAVAFSGGADSSLLAYLAKQSLDEQAIAVTANLSSLAEGELEDARRIAREIGIQHFIVDYDEFSEAGFVENSPDRCYYCKRGLFKHIKRVAEKHGIGVVVDGTNASEMKGHRPGYQAAIEAGVLMPYVKCGVTAREIRAISKKIGLSTFDKPAMACLSSRFPYGQKITLESLRRVDLAEAYLKKSGLTQLRVRDHDNLARIEVEPKQFDIILHKSAEIHSYLKKLGFKYVTLDIKGFRSGSMDEC</sequence>
<feature type="domain" description="Asparagine synthetase" evidence="1">
    <location>
        <begin position="18"/>
        <end position="125"/>
    </location>
</feature>
<dbReference type="NCBIfam" id="TIGR00268">
    <property type="entry name" value="ATP-dependent sacrificial sulfur transferase LarE"/>
    <property type="match status" value="1"/>
</dbReference>
<dbReference type="PANTHER" id="PTHR43169">
    <property type="entry name" value="EXSB FAMILY PROTEIN"/>
    <property type="match status" value="1"/>
</dbReference>
<protein>
    <submittedName>
        <fullName evidence="2">Pyridinium-3,5-biscarboxylic acid mononucleotide sulfurtransferase</fullName>
        <ecNumber evidence="2">4.4.1.37</ecNumber>
    </submittedName>
</protein>
<dbReference type="InterPro" id="IPR014729">
    <property type="entry name" value="Rossmann-like_a/b/a_fold"/>
</dbReference>
<dbReference type="InterPro" id="IPR001962">
    <property type="entry name" value="Asn_synthase"/>
</dbReference>
<dbReference type="InterPro" id="IPR052188">
    <property type="entry name" value="Ni-pincer_cofactor_biosynth"/>
</dbReference>
<proteinExistence type="predicted"/>
<dbReference type="EC" id="4.4.1.37" evidence="2"/>
<organism evidence="2 3">
    <name type="scientific">Candidatus Argoarchaeum ethanivorans</name>
    <dbReference type="NCBI Taxonomy" id="2608793"/>
    <lineage>
        <taxon>Archaea</taxon>
        <taxon>Methanobacteriati</taxon>
        <taxon>Methanobacteriota</taxon>
        <taxon>Stenosarchaea group</taxon>
        <taxon>Methanomicrobia</taxon>
        <taxon>Methanosarcinales</taxon>
        <taxon>Methanosarcinales incertae sedis</taxon>
        <taxon>GOM Arc I cluster</taxon>
        <taxon>Candidatus Argoarchaeum</taxon>
    </lineage>
</organism>
<gene>
    <name evidence="2" type="ORF">AEth_00083</name>
</gene>
<keyword evidence="2" id="KW-0456">Lyase</keyword>
<name>A0A8B3SB48_9EURY</name>
<dbReference type="GO" id="GO:0006529">
    <property type="term" value="P:asparagine biosynthetic process"/>
    <property type="evidence" value="ECO:0007669"/>
    <property type="project" value="InterPro"/>
</dbReference>
<comment type="caution">
    <text evidence="2">The sequence shown here is derived from an EMBL/GenBank/DDBJ whole genome shotgun (WGS) entry which is preliminary data.</text>
</comment>
<evidence type="ECO:0000313" key="2">
    <source>
        <dbReference type="EMBL" id="RZB33164.1"/>
    </source>
</evidence>
<dbReference type="InterPro" id="IPR005232">
    <property type="entry name" value="LarE"/>
</dbReference>
<reference evidence="3" key="1">
    <citation type="submission" date="2019-01" db="EMBL/GenBank/DDBJ databases">
        <title>Anaerobic oxidation of ethane by archaea from a marine hydrocarbon seep.</title>
        <authorList>
            <person name="Musat F."/>
        </authorList>
    </citation>
    <scope>NUCLEOTIDE SEQUENCE [LARGE SCALE GENOMIC DNA]</scope>
</reference>